<dbReference type="AlphaFoldDB" id="A0A645GR67"/>
<reference evidence="1" key="1">
    <citation type="submission" date="2019-08" db="EMBL/GenBank/DDBJ databases">
        <authorList>
            <person name="Kucharzyk K."/>
            <person name="Murdoch R.W."/>
            <person name="Higgins S."/>
            <person name="Loffler F."/>
        </authorList>
    </citation>
    <scope>NUCLEOTIDE SEQUENCE</scope>
</reference>
<dbReference type="EMBL" id="VSSQ01079759">
    <property type="protein sequence ID" value="MPN29185.1"/>
    <property type="molecule type" value="Genomic_DNA"/>
</dbReference>
<sequence length="80" mass="8658">MLRSGSNAYLVRLVVNSAVLIETVAYRLSQIKVSGCGGIMRLIFSDGLYSGFLDIFGCIEIGLSHAEAESVLPFSLELFV</sequence>
<comment type="caution">
    <text evidence="1">The sequence shown here is derived from an EMBL/GenBank/DDBJ whole genome shotgun (WGS) entry which is preliminary data.</text>
</comment>
<evidence type="ECO:0000313" key="1">
    <source>
        <dbReference type="EMBL" id="MPN29185.1"/>
    </source>
</evidence>
<proteinExistence type="predicted"/>
<name>A0A645GR67_9ZZZZ</name>
<protein>
    <submittedName>
        <fullName evidence="1">Uncharacterized protein</fullName>
    </submittedName>
</protein>
<accession>A0A645GR67</accession>
<gene>
    <name evidence="1" type="ORF">SDC9_176636</name>
</gene>
<organism evidence="1">
    <name type="scientific">bioreactor metagenome</name>
    <dbReference type="NCBI Taxonomy" id="1076179"/>
    <lineage>
        <taxon>unclassified sequences</taxon>
        <taxon>metagenomes</taxon>
        <taxon>ecological metagenomes</taxon>
    </lineage>
</organism>